<keyword evidence="5" id="KW-0472">Membrane</keyword>
<feature type="compositionally biased region" description="Polar residues" evidence="7">
    <location>
        <begin position="173"/>
        <end position="186"/>
    </location>
</feature>
<sequence>MRKGKIMKKATISILLLMLVCLAGELASRGQSVYGSIQGIVTDGSGAAITGAEVTASEMTTGIVQKVLTNKDGVYVLPNLRPGTYDIVTHDAGFTDTKHVGVVVHVGDAISLNMPLSVGGITSTVEVLAEPSPLRTEDTVVGSVIEEGTIKQLPLNGRSAFSLALLTPGVQQSAVSNGTSSDSQPRLSGGRARTNEVTLDGTSITDPRRGSSVIAPNLDAIQEFAVITNGIPAQYGRMAGGIITATLKSGTNKYHGNAFEFYRGSGMGAARNYFAATVPKLVYNQFGGIIGGPIKKNKLFFFADYQGTRQRSQSIYNLTLPTAQEQQGDFSDILGAAVGTDSLGRTVYKNQIFDPATTRIVSGVVVRDPFPGNVIPKSRWDKAATQVAALWVTPNKPGFSQNYYNLQAGGFNHDQADGRVDMQIDPADLAFVRLSYDRTYTIATRPWKTAGGNTGEIDTFYDSAMAWTHTFSSNLVNDVRVGFLRGELARLTPSTDVDSLLIPNLVQEALPSMSPAGYQGIGDSPGFDPTQQEYQLTDNLTVVKGKHILSFGGDFRRFNINDLQLTATSYSFNTLQTANGTNTSTGNSFASLLLGLSSQYTADTNTGRFYERSNYFGVYGQDVYKVNQNLTLNLGLRYDVEQNPNELDYNGSNFDLASGQIITMRQLGANRIQHTQWGNFGPRVGFTWDPFSKGTIIRGSYGIFYMPLTGRATSAYNRFPKDQPFTLQSSGYAPAVVLSQTPAITPSTNGYNLNQQYDDPNAHVPYFQQISFDVQQSLPWRFVGQVGYTNSVSRHLWENVQYNQIPIAEVQAAGRGTQSMRPYPNFANIGNFYAGQSTSYNALLAQVQRRFDNGLMLQAAFTWSKFIDVNDDNFSGLYPQDQYNMKAERGLSLANIPARFIMAGLYDLPFGEGRAFIQHGIFAALIGGWEAGGIFSVQSGQQTWIKAANNTSGTFSQMMRPNLTGNPFLSGSERTLTQWFNTNAFSAPALLTFGNSPKTPNVQGPAWYNLDFNIHRDIPVPITESTKLELRGECFDCANHPNFMPPNGTFGTATFGQITSANSSRVIQVAAKFWF</sequence>
<name>A0A917GZD9_9BACT</name>
<keyword evidence="3" id="KW-1134">Transmembrane beta strand</keyword>
<dbReference type="EMBL" id="BMGT01000001">
    <property type="protein sequence ID" value="GGG62762.1"/>
    <property type="molecule type" value="Genomic_DNA"/>
</dbReference>
<accession>A0A917GZD9</accession>
<evidence type="ECO:0000256" key="5">
    <source>
        <dbReference type="ARBA" id="ARBA00023136"/>
    </source>
</evidence>
<evidence type="ECO:0000256" key="4">
    <source>
        <dbReference type="ARBA" id="ARBA00022692"/>
    </source>
</evidence>
<dbReference type="Gene3D" id="2.40.170.20">
    <property type="entry name" value="TonB-dependent receptor, beta-barrel domain"/>
    <property type="match status" value="1"/>
</dbReference>
<reference evidence="10" key="2">
    <citation type="submission" date="2020-09" db="EMBL/GenBank/DDBJ databases">
        <authorList>
            <person name="Sun Q."/>
            <person name="Zhou Y."/>
        </authorList>
    </citation>
    <scope>NUCLEOTIDE SEQUENCE</scope>
    <source>
        <strain evidence="10">CGMCC 1.12997</strain>
    </source>
</reference>
<dbReference type="PANTHER" id="PTHR30069">
    <property type="entry name" value="TONB-DEPENDENT OUTER MEMBRANE RECEPTOR"/>
    <property type="match status" value="1"/>
</dbReference>
<keyword evidence="8" id="KW-0732">Signal</keyword>
<reference evidence="10" key="1">
    <citation type="journal article" date="2014" name="Int. J. Syst. Evol. Microbiol.">
        <title>Complete genome sequence of Corynebacterium casei LMG S-19264T (=DSM 44701T), isolated from a smear-ripened cheese.</title>
        <authorList>
            <consortium name="US DOE Joint Genome Institute (JGI-PGF)"/>
            <person name="Walter F."/>
            <person name="Albersmeier A."/>
            <person name="Kalinowski J."/>
            <person name="Ruckert C."/>
        </authorList>
    </citation>
    <scope>NUCLEOTIDE SEQUENCE</scope>
    <source>
        <strain evidence="10">CGMCC 1.12997</strain>
    </source>
</reference>
<organism evidence="10 11">
    <name type="scientific">Edaphobacter dinghuensis</name>
    <dbReference type="NCBI Taxonomy" id="1560005"/>
    <lineage>
        <taxon>Bacteria</taxon>
        <taxon>Pseudomonadati</taxon>
        <taxon>Acidobacteriota</taxon>
        <taxon>Terriglobia</taxon>
        <taxon>Terriglobales</taxon>
        <taxon>Acidobacteriaceae</taxon>
        <taxon>Edaphobacter</taxon>
    </lineage>
</organism>
<evidence type="ECO:0000256" key="2">
    <source>
        <dbReference type="ARBA" id="ARBA00022448"/>
    </source>
</evidence>
<dbReference type="InterPro" id="IPR057601">
    <property type="entry name" value="Oar-like_b-barrel"/>
</dbReference>
<keyword evidence="2" id="KW-0813">Transport</keyword>
<proteinExistence type="predicted"/>
<dbReference type="InterPro" id="IPR036942">
    <property type="entry name" value="Beta-barrel_TonB_sf"/>
</dbReference>
<dbReference type="GO" id="GO:0015344">
    <property type="term" value="F:siderophore uptake transmembrane transporter activity"/>
    <property type="evidence" value="ECO:0007669"/>
    <property type="project" value="TreeGrafter"/>
</dbReference>
<dbReference type="SUPFAM" id="SSF49452">
    <property type="entry name" value="Starch-binding domain-like"/>
    <property type="match status" value="1"/>
</dbReference>
<feature type="domain" description="TonB-dependent transporter Oar-like beta-barrel" evidence="9">
    <location>
        <begin position="246"/>
        <end position="1068"/>
    </location>
</feature>
<dbReference type="PANTHER" id="PTHR30069:SF46">
    <property type="entry name" value="OAR PROTEIN"/>
    <property type="match status" value="1"/>
</dbReference>
<evidence type="ECO:0000256" key="8">
    <source>
        <dbReference type="SAM" id="SignalP"/>
    </source>
</evidence>
<dbReference type="GO" id="GO:0030246">
    <property type="term" value="F:carbohydrate binding"/>
    <property type="evidence" value="ECO:0007669"/>
    <property type="project" value="InterPro"/>
</dbReference>
<protein>
    <recommendedName>
        <fullName evidence="9">TonB-dependent transporter Oar-like beta-barrel domain-containing protein</fullName>
    </recommendedName>
</protein>
<dbReference type="Gene3D" id="2.60.40.1120">
    <property type="entry name" value="Carboxypeptidase-like, regulatory domain"/>
    <property type="match status" value="1"/>
</dbReference>
<keyword evidence="4" id="KW-0812">Transmembrane</keyword>
<gene>
    <name evidence="10" type="ORF">GCM10011585_00240</name>
</gene>
<feature type="chain" id="PRO_5037149791" description="TonB-dependent transporter Oar-like beta-barrel domain-containing protein" evidence="8">
    <location>
        <begin position="24"/>
        <end position="1075"/>
    </location>
</feature>
<evidence type="ECO:0000313" key="11">
    <source>
        <dbReference type="Proteomes" id="UP000647241"/>
    </source>
</evidence>
<keyword evidence="6" id="KW-0998">Cell outer membrane</keyword>
<feature type="signal peptide" evidence="8">
    <location>
        <begin position="1"/>
        <end position="23"/>
    </location>
</feature>
<dbReference type="Proteomes" id="UP000647241">
    <property type="component" value="Unassembled WGS sequence"/>
</dbReference>
<feature type="region of interest" description="Disordered" evidence="7">
    <location>
        <begin position="173"/>
        <end position="192"/>
    </location>
</feature>
<evidence type="ECO:0000256" key="6">
    <source>
        <dbReference type="ARBA" id="ARBA00023237"/>
    </source>
</evidence>
<dbReference type="SUPFAM" id="SSF56935">
    <property type="entry name" value="Porins"/>
    <property type="match status" value="1"/>
</dbReference>
<dbReference type="GO" id="GO:0009279">
    <property type="term" value="C:cell outer membrane"/>
    <property type="evidence" value="ECO:0007669"/>
    <property type="project" value="UniProtKB-SubCell"/>
</dbReference>
<comment type="caution">
    <text evidence="10">The sequence shown here is derived from an EMBL/GenBank/DDBJ whole genome shotgun (WGS) entry which is preliminary data.</text>
</comment>
<dbReference type="Pfam" id="PF25183">
    <property type="entry name" value="OMP_b-brl_4"/>
    <property type="match status" value="1"/>
</dbReference>
<evidence type="ECO:0000259" key="9">
    <source>
        <dbReference type="Pfam" id="PF25183"/>
    </source>
</evidence>
<dbReference type="InterPro" id="IPR039426">
    <property type="entry name" value="TonB-dep_rcpt-like"/>
</dbReference>
<dbReference type="AlphaFoldDB" id="A0A917GZD9"/>
<dbReference type="InterPro" id="IPR013784">
    <property type="entry name" value="Carb-bd-like_fold"/>
</dbReference>
<comment type="subcellular location">
    <subcellularLocation>
        <location evidence="1">Cell outer membrane</location>
        <topology evidence="1">Multi-pass membrane protein</topology>
    </subcellularLocation>
</comment>
<dbReference type="Pfam" id="PF13620">
    <property type="entry name" value="CarboxypepD_reg"/>
    <property type="match status" value="1"/>
</dbReference>
<evidence type="ECO:0000256" key="7">
    <source>
        <dbReference type="SAM" id="MobiDB-lite"/>
    </source>
</evidence>
<dbReference type="GO" id="GO:0044718">
    <property type="term" value="P:siderophore transmembrane transport"/>
    <property type="evidence" value="ECO:0007669"/>
    <property type="project" value="TreeGrafter"/>
</dbReference>
<evidence type="ECO:0000313" key="10">
    <source>
        <dbReference type="EMBL" id="GGG62762.1"/>
    </source>
</evidence>
<evidence type="ECO:0000256" key="3">
    <source>
        <dbReference type="ARBA" id="ARBA00022452"/>
    </source>
</evidence>
<keyword evidence="11" id="KW-1185">Reference proteome</keyword>
<evidence type="ECO:0000256" key="1">
    <source>
        <dbReference type="ARBA" id="ARBA00004571"/>
    </source>
</evidence>